<name>A0A9W8E763_9FUNG</name>
<dbReference type="PANTHER" id="PTHR13355">
    <property type="entry name" value="GLUCOSAMINE 6-PHOSPHATE N-ACETYLTRANSFERASE"/>
    <property type="match status" value="1"/>
</dbReference>
<dbReference type="Pfam" id="PF13508">
    <property type="entry name" value="Acetyltransf_7"/>
    <property type="match status" value="1"/>
</dbReference>
<dbReference type="CDD" id="cd04301">
    <property type="entry name" value="NAT_SF"/>
    <property type="match status" value="1"/>
</dbReference>
<accession>A0A9W8E763</accession>
<dbReference type="InterPro" id="IPR016181">
    <property type="entry name" value="Acyl_CoA_acyltransferase"/>
</dbReference>
<evidence type="ECO:0000259" key="1">
    <source>
        <dbReference type="PROSITE" id="PS51186"/>
    </source>
</evidence>
<dbReference type="EMBL" id="JANBPY010000864">
    <property type="protein sequence ID" value="KAJ1963141.1"/>
    <property type="molecule type" value="Genomic_DNA"/>
</dbReference>
<dbReference type="AlphaFoldDB" id="A0A9W8E763"/>
<proteinExistence type="predicted"/>
<keyword evidence="3" id="KW-1185">Reference proteome</keyword>
<dbReference type="PROSITE" id="PS51186">
    <property type="entry name" value="GNAT"/>
    <property type="match status" value="1"/>
</dbReference>
<dbReference type="OrthoDB" id="329272at2759"/>
<feature type="domain" description="N-acetyltransferase" evidence="1">
    <location>
        <begin position="1"/>
        <end position="142"/>
    </location>
</feature>
<organism evidence="2 3">
    <name type="scientific">Dispira parvispora</name>
    <dbReference type="NCBI Taxonomy" id="1520584"/>
    <lineage>
        <taxon>Eukaryota</taxon>
        <taxon>Fungi</taxon>
        <taxon>Fungi incertae sedis</taxon>
        <taxon>Zoopagomycota</taxon>
        <taxon>Kickxellomycotina</taxon>
        <taxon>Dimargaritomycetes</taxon>
        <taxon>Dimargaritales</taxon>
        <taxon>Dimargaritaceae</taxon>
        <taxon>Dispira</taxon>
    </lineage>
</organism>
<protein>
    <recommendedName>
        <fullName evidence="1">N-acetyltransferase domain-containing protein</fullName>
    </recommendedName>
</protein>
<reference evidence="2" key="1">
    <citation type="submission" date="2022-07" db="EMBL/GenBank/DDBJ databases">
        <title>Phylogenomic reconstructions and comparative analyses of Kickxellomycotina fungi.</title>
        <authorList>
            <person name="Reynolds N.K."/>
            <person name="Stajich J.E."/>
            <person name="Barry K."/>
            <person name="Grigoriev I.V."/>
            <person name="Crous P."/>
            <person name="Smith M.E."/>
        </authorList>
    </citation>
    <scope>NUCLEOTIDE SEQUENCE</scope>
    <source>
        <strain evidence="2">RSA 1196</strain>
    </source>
</reference>
<dbReference type="InterPro" id="IPR000182">
    <property type="entry name" value="GNAT_dom"/>
</dbReference>
<gene>
    <name evidence="2" type="ORF">IWQ62_003307</name>
</gene>
<dbReference type="GO" id="GO:0008080">
    <property type="term" value="F:N-acetyltransferase activity"/>
    <property type="evidence" value="ECO:0007669"/>
    <property type="project" value="TreeGrafter"/>
</dbReference>
<dbReference type="Proteomes" id="UP001150925">
    <property type="component" value="Unassembled WGS sequence"/>
</dbReference>
<dbReference type="Gene3D" id="3.40.630.30">
    <property type="match status" value="1"/>
</dbReference>
<dbReference type="SUPFAM" id="SSF55729">
    <property type="entry name" value="Acyl-CoA N-acyltransferases (Nat)"/>
    <property type="match status" value="1"/>
</dbReference>
<evidence type="ECO:0000313" key="3">
    <source>
        <dbReference type="Proteomes" id="UP001150925"/>
    </source>
</evidence>
<comment type="caution">
    <text evidence="2">The sequence shown here is derived from an EMBL/GenBank/DDBJ whole genome shotgun (WGS) entry which is preliminary data.</text>
</comment>
<evidence type="ECO:0000313" key="2">
    <source>
        <dbReference type="EMBL" id="KAJ1963141.1"/>
    </source>
</evidence>
<sequence>MQVRQKIFVEEQGFPLEIEIDEQDQHCRHIIALLRQPHNQGDNQEVDTWIPIGNLRMFEYQPKVGKIGRVGVLKEYRGLSIGRRLMECAHRIAKVEMGWKTIRLHAQYDKADFYTRLGYLTPDPTQFIEDDFPHVAMIMDLDQIPS</sequence>
<dbReference type="InterPro" id="IPR039143">
    <property type="entry name" value="GNPNAT1-like"/>
</dbReference>